<accession>A0ABP3EAK9</accession>
<evidence type="ECO:0000256" key="1">
    <source>
        <dbReference type="ARBA" id="ARBA00023118"/>
    </source>
</evidence>
<dbReference type="Pfam" id="PF03787">
    <property type="entry name" value="RAMPs"/>
    <property type="match status" value="1"/>
</dbReference>
<dbReference type="InterPro" id="IPR052216">
    <property type="entry name" value="CRISPR_Csm3_endoribonuclease"/>
</dbReference>
<organism evidence="4 5">
    <name type="scientific">Saccharothrix mutabilis subsp. mutabilis</name>
    <dbReference type="NCBI Taxonomy" id="66855"/>
    <lineage>
        <taxon>Bacteria</taxon>
        <taxon>Bacillati</taxon>
        <taxon>Actinomycetota</taxon>
        <taxon>Actinomycetes</taxon>
        <taxon>Pseudonocardiales</taxon>
        <taxon>Pseudonocardiaceae</taxon>
        <taxon>Saccharothrix</taxon>
    </lineage>
</organism>
<dbReference type="InterPro" id="IPR005537">
    <property type="entry name" value="RAMP_III_fam"/>
</dbReference>
<dbReference type="PANTHER" id="PTHR35579:SF3">
    <property type="entry name" value="CRISPR SYSTEM CMS ENDORIBONUCLEASE CSM3"/>
    <property type="match status" value="1"/>
</dbReference>
<evidence type="ECO:0000256" key="2">
    <source>
        <dbReference type="ARBA" id="ARBA00093789"/>
    </source>
</evidence>
<dbReference type="PANTHER" id="PTHR35579">
    <property type="entry name" value="CRISPR SYSTEM CMS ENDORIBONUCLEASE CSM3"/>
    <property type="match status" value="1"/>
</dbReference>
<feature type="domain" description="CRISPR type III-associated protein" evidence="3">
    <location>
        <begin position="154"/>
        <end position="340"/>
    </location>
</feature>
<dbReference type="EMBL" id="BAAABU010000025">
    <property type="protein sequence ID" value="GAA0256618.1"/>
    <property type="molecule type" value="Genomic_DNA"/>
</dbReference>
<keyword evidence="1" id="KW-0051">Antiviral defense</keyword>
<comment type="caution">
    <text evidence="4">The sequence shown here is derived from an EMBL/GenBank/DDBJ whole genome shotgun (WGS) entry which is preliminary data.</text>
</comment>
<keyword evidence="5" id="KW-1185">Reference proteome</keyword>
<reference evidence="5" key="1">
    <citation type="journal article" date="2019" name="Int. J. Syst. Evol. Microbiol.">
        <title>The Global Catalogue of Microorganisms (GCM) 10K type strain sequencing project: providing services to taxonomists for standard genome sequencing and annotation.</title>
        <authorList>
            <consortium name="The Broad Institute Genomics Platform"/>
            <consortium name="The Broad Institute Genome Sequencing Center for Infectious Disease"/>
            <person name="Wu L."/>
            <person name="Ma J."/>
        </authorList>
    </citation>
    <scope>NUCLEOTIDE SEQUENCE [LARGE SCALE GENOMIC DNA]</scope>
    <source>
        <strain evidence="5">JCM 3380</strain>
    </source>
</reference>
<proteinExistence type="predicted"/>
<evidence type="ECO:0000313" key="5">
    <source>
        <dbReference type="Proteomes" id="UP001500416"/>
    </source>
</evidence>
<gene>
    <name evidence="4" type="ORF">GCM10010492_66920</name>
</gene>
<evidence type="ECO:0000259" key="3">
    <source>
        <dbReference type="Pfam" id="PF03787"/>
    </source>
</evidence>
<name>A0ABP3EAK9_9PSEU</name>
<protein>
    <recommendedName>
        <fullName evidence="3">CRISPR type III-associated protein domain-containing protein</fullName>
    </recommendedName>
</protein>
<dbReference type="RefSeq" id="WP_343938538.1">
    <property type="nucleotide sequence ID" value="NZ_BAAABU010000025.1"/>
</dbReference>
<evidence type="ECO:0000313" key="4">
    <source>
        <dbReference type="EMBL" id="GAA0256618.1"/>
    </source>
</evidence>
<sequence>MFDTVVQQPPGGDLALRTGVGIDRRTGAAAERLLYDRVVIPPGWEFTLDLRYEGPPSLGLAALVAHVRAAGLTVGAAGSRGLGRLDCLSATVRRTDLNSRASLLALLVDDTPAEPVDPAAAGQIAAGVRIAWRSTEPALVGASAEGGDGRLLPLTTTTVDGVLVPVLPGSSIKGMLRSHAERAVRTLLDPDSEPTADPGDDPVAAAEALAARVPAMAVLFGSRERAGALRVPDVAAAPATGVPPDEWARQYTEKPPPLPPWGRARARAAIDRWTGGAADARLYTTLEPHIPDWEPITLDLDLARVPDQHGTATLVLLGIAAAPLVEGTARLGRATTRGLGGIQPLGVTVAGLPGPAYTGDWWAWLRALADGAPLDILLGIGGPS</sequence>
<comment type="subunit">
    <text evidence="2">Part of the Csm effector complex that includes Cas10, Csm2, Csm3, Csm4 and Csm5.</text>
</comment>
<dbReference type="Proteomes" id="UP001500416">
    <property type="component" value="Unassembled WGS sequence"/>
</dbReference>
<dbReference type="CDD" id="cd09726">
    <property type="entry name" value="RAMP_I_III"/>
    <property type="match status" value="1"/>
</dbReference>